<dbReference type="Proteomes" id="UP000077202">
    <property type="component" value="Unassembled WGS sequence"/>
</dbReference>
<feature type="compositionally biased region" description="Basic and acidic residues" evidence="5">
    <location>
        <begin position="16"/>
        <end position="26"/>
    </location>
</feature>
<feature type="region of interest" description="Disordered" evidence="5">
    <location>
        <begin position="252"/>
        <end position="376"/>
    </location>
</feature>
<keyword evidence="1" id="KW-0479">Metal-binding</keyword>
<dbReference type="PANTHER" id="PTHR46537">
    <property type="entry name" value="OS11G0578200 PROTEIN"/>
    <property type="match status" value="1"/>
</dbReference>
<feature type="region of interest" description="Disordered" evidence="5">
    <location>
        <begin position="1"/>
        <end position="26"/>
    </location>
</feature>
<feature type="compositionally biased region" description="Basic and acidic residues" evidence="5">
    <location>
        <begin position="365"/>
        <end position="376"/>
    </location>
</feature>
<evidence type="ECO:0000256" key="4">
    <source>
        <dbReference type="PROSITE-ProRule" id="PRU00175"/>
    </source>
</evidence>
<keyword evidence="8" id="KW-1185">Reference proteome</keyword>
<dbReference type="AlphaFoldDB" id="A0A176VY36"/>
<dbReference type="PROSITE" id="PS50089">
    <property type="entry name" value="ZF_RING_2"/>
    <property type="match status" value="1"/>
</dbReference>
<evidence type="ECO:0000259" key="6">
    <source>
        <dbReference type="PROSITE" id="PS50089"/>
    </source>
</evidence>
<proteinExistence type="predicted"/>
<dbReference type="InterPro" id="IPR013083">
    <property type="entry name" value="Znf_RING/FYVE/PHD"/>
</dbReference>
<dbReference type="Gene3D" id="3.30.40.10">
    <property type="entry name" value="Zinc/RING finger domain, C3HC4 (zinc finger)"/>
    <property type="match status" value="1"/>
</dbReference>
<dbReference type="GO" id="GO:0008270">
    <property type="term" value="F:zinc ion binding"/>
    <property type="evidence" value="ECO:0007669"/>
    <property type="project" value="UniProtKB-KW"/>
</dbReference>
<dbReference type="InterPro" id="IPR044592">
    <property type="entry name" value="RING1A/B"/>
</dbReference>
<dbReference type="SUPFAM" id="SSF57850">
    <property type="entry name" value="RING/U-box"/>
    <property type="match status" value="1"/>
</dbReference>
<protein>
    <recommendedName>
        <fullName evidence="6">RING-type domain-containing protein</fullName>
    </recommendedName>
</protein>
<dbReference type="SMART" id="SM00184">
    <property type="entry name" value="RING"/>
    <property type="match status" value="1"/>
</dbReference>
<feature type="domain" description="RING-type" evidence="6">
    <location>
        <begin position="133"/>
        <end position="173"/>
    </location>
</feature>
<evidence type="ECO:0000256" key="2">
    <source>
        <dbReference type="ARBA" id="ARBA00022771"/>
    </source>
</evidence>
<name>A0A176VY36_MARPO</name>
<feature type="compositionally biased region" description="Basic and acidic residues" evidence="5">
    <location>
        <begin position="310"/>
        <end position="337"/>
    </location>
</feature>
<dbReference type="PANTHER" id="PTHR46537:SF3">
    <property type="entry name" value="E3 UBIQUITIN-PROTEIN LIGASE RING1A"/>
    <property type="match status" value="1"/>
</dbReference>
<dbReference type="PROSITE" id="PS00518">
    <property type="entry name" value="ZF_RING_1"/>
    <property type="match status" value="1"/>
</dbReference>
<evidence type="ECO:0000313" key="8">
    <source>
        <dbReference type="Proteomes" id="UP000077202"/>
    </source>
</evidence>
<evidence type="ECO:0000256" key="5">
    <source>
        <dbReference type="SAM" id="MobiDB-lite"/>
    </source>
</evidence>
<dbReference type="Pfam" id="PF13923">
    <property type="entry name" value="zf-C3HC4_2"/>
    <property type="match status" value="1"/>
</dbReference>
<feature type="compositionally biased region" description="Polar residues" evidence="5">
    <location>
        <begin position="275"/>
        <end position="284"/>
    </location>
</feature>
<gene>
    <name evidence="7" type="ORF">AXG93_4368s1780</name>
</gene>
<evidence type="ECO:0000256" key="3">
    <source>
        <dbReference type="ARBA" id="ARBA00022833"/>
    </source>
</evidence>
<organism evidence="7 8">
    <name type="scientific">Marchantia polymorpha subsp. ruderalis</name>
    <dbReference type="NCBI Taxonomy" id="1480154"/>
    <lineage>
        <taxon>Eukaryota</taxon>
        <taxon>Viridiplantae</taxon>
        <taxon>Streptophyta</taxon>
        <taxon>Embryophyta</taxon>
        <taxon>Marchantiophyta</taxon>
        <taxon>Marchantiopsida</taxon>
        <taxon>Marchantiidae</taxon>
        <taxon>Marchantiales</taxon>
        <taxon>Marchantiaceae</taxon>
        <taxon>Marchantia</taxon>
    </lineage>
</organism>
<evidence type="ECO:0000313" key="7">
    <source>
        <dbReference type="EMBL" id="OAE25718.1"/>
    </source>
</evidence>
<reference evidence="7" key="1">
    <citation type="submission" date="2016-03" db="EMBL/GenBank/DDBJ databases">
        <title>Mechanisms controlling the formation of the plant cell surface in tip-growing cells are functionally conserved among land plants.</title>
        <authorList>
            <person name="Honkanen S."/>
            <person name="Jones V.A."/>
            <person name="Morieri G."/>
            <person name="Champion C."/>
            <person name="Hetherington A.J."/>
            <person name="Kelly S."/>
            <person name="Saint-Marcoux D."/>
            <person name="Proust H."/>
            <person name="Prescott H."/>
            <person name="Dolan L."/>
        </authorList>
    </citation>
    <scope>NUCLEOTIDE SEQUENCE [LARGE SCALE GENOMIC DNA]</scope>
    <source>
        <tissue evidence="7">Whole gametophyte</tissue>
    </source>
</reference>
<evidence type="ECO:0000256" key="1">
    <source>
        <dbReference type="ARBA" id="ARBA00022723"/>
    </source>
</evidence>
<dbReference type="CDD" id="cd16531">
    <property type="entry name" value="RING-HC_RING1-like"/>
    <property type="match status" value="1"/>
</dbReference>
<keyword evidence="2 4" id="KW-0863">Zinc-finger</keyword>
<feature type="compositionally biased region" description="Gly residues" evidence="5">
    <location>
        <begin position="1"/>
        <end position="15"/>
    </location>
</feature>
<comment type="caution">
    <text evidence="7">The sequence shown here is derived from an EMBL/GenBank/DDBJ whole genome shotgun (WGS) entry which is preliminary data.</text>
</comment>
<dbReference type="InterPro" id="IPR017907">
    <property type="entry name" value="Znf_RING_CS"/>
</dbReference>
<accession>A0A176VY36</accession>
<keyword evidence="3" id="KW-0862">Zinc</keyword>
<sequence>MLSGGVRGRAGGLEGPGRDVEARNAAERNVGMRGLSRPVGRWTLAGAGSGLSQPKKNWLDRVYIACFITRGRIAMAAQKLFGAYREQSRFRSSISWARVELHDMADHLDSFSNGTPNEYVTVCLSEIRKEMQCPICLGIIRKTRTVMECLHRFCRECIDKSMRLGNNECPACRTHCASRRSLRDDPKFDSLIAALYPDLEKYEEEEMALLEDETRRNKQIQASIAETFKRQSEAVARRRVTAKATAAAIVRKAHGKFRSVQSRNRGPAPPRNSRARGSNLNGPLSPQEDSEKEVPLPDLPSQPPSSSADEVYKEPPKESLKDVTKEPVKEAPKDRAGWRKRRRPRHVEPENSDDEPINTQNWPEEESHQEEQKLETKIVDDVSPANKGGVPSWARAGARSQTRYGSVSVGNSNVRHVNRCVRATALLDYLTSTARKEDEDEYDIHLHLQPLTGESDDEDVLPNLERPYLCCSPNMTVHNLCKHLVNRLSLAPGGELELLVERISGLVVDQVLPAKVANSRLNKLARGKTWASRPEGGKIVEVLPAKYTLKYILSHCWDKRGFTVSTQVMNMSQQQRYIKETSTDTWGSLTELGTKFPYIGIMQATVGKFQECK</sequence>
<dbReference type="EMBL" id="LVLJ01002295">
    <property type="protein sequence ID" value="OAE25718.1"/>
    <property type="molecule type" value="Genomic_DNA"/>
</dbReference>
<dbReference type="InterPro" id="IPR001841">
    <property type="entry name" value="Znf_RING"/>
</dbReference>